<sequence length="387" mass="42576">MPDIIARIRQHSDFWRENAPRAEQLGRLPDDVAAKLTELGVVRLLQSKRYGGCEAHPRTFFESVFELGRRCGSTGWVAGVVGVHPHELSQADPRLQEELWGQDPDTWVASPYAPMGRATPVPGGYDLTGRWSFSSGTDHCQWVVIGGRVLDDTGEQIGTAHFCLPRGDYEIVDGSWEVMGLRGTGSKDLVVEHAFVPEHRVIAQEEIVAGTAARAQGLDNPLYSLPRDIVFSGAITMATLALCQGVLDAYVEHARDRVSRIGGKASRDPHTLAALAESAADIQSAVQHFHWDVDRVYDTAAAGDVVDKDLRIEVRRNQAHQSARAVAAADRLFVNAGGASLHLSHPLQRMWRDAHAARNHMMNTTGPAYEQYGLNLFGHELPKNARY</sequence>
<evidence type="ECO:0000313" key="3">
    <source>
        <dbReference type="EMBL" id="NYI83633.1"/>
    </source>
</evidence>
<dbReference type="GO" id="GO:0016712">
    <property type="term" value="F:oxidoreductase activity, acting on paired donors, with incorporation or reduction of molecular oxygen, reduced flavin or flavoprotein as one donor, and incorporation of one atom of oxygen"/>
    <property type="evidence" value="ECO:0007669"/>
    <property type="project" value="TreeGrafter"/>
</dbReference>
<dbReference type="Proteomes" id="UP000587002">
    <property type="component" value="Unassembled WGS sequence"/>
</dbReference>
<dbReference type="GO" id="GO:0003995">
    <property type="term" value="F:acyl-CoA dehydrogenase activity"/>
    <property type="evidence" value="ECO:0007669"/>
    <property type="project" value="TreeGrafter"/>
</dbReference>
<keyword evidence="4" id="KW-1185">Reference proteome</keyword>
<dbReference type="PANTHER" id="PTHR48083:SF19">
    <property type="entry name" value="FLAVIN-DEPENDENT MONOOXYGENASE, OXYGENASE SUBUNIT HSAA"/>
    <property type="match status" value="1"/>
</dbReference>
<evidence type="ECO:0000259" key="2">
    <source>
        <dbReference type="Pfam" id="PF08028"/>
    </source>
</evidence>
<comment type="caution">
    <text evidence="3">The sequence shown here is derived from an EMBL/GenBank/DDBJ whole genome shotgun (WGS) entry which is preliminary data.</text>
</comment>
<dbReference type="GO" id="GO:0005737">
    <property type="term" value="C:cytoplasm"/>
    <property type="evidence" value="ECO:0007669"/>
    <property type="project" value="TreeGrafter"/>
</dbReference>
<dbReference type="Gene3D" id="1.10.540.10">
    <property type="entry name" value="Acyl-CoA dehydrogenase/oxidase, N-terminal domain"/>
    <property type="match status" value="1"/>
</dbReference>
<dbReference type="InterPro" id="IPR050741">
    <property type="entry name" value="Acyl-CoA_dehydrogenase"/>
</dbReference>
<accession>A0A853AMX2</accession>
<dbReference type="RefSeq" id="WP_179720265.1">
    <property type="nucleotide sequence ID" value="NZ_BAABFH010000001.1"/>
</dbReference>
<feature type="domain" description="Acyl-CoA dehydrogenase C-terminal" evidence="2">
    <location>
        <begin position="236"/>
        <end position="363"/>
    </location>
</feature>
<dbReference type="InterPro" id="IPR009100">
    <property type="entry name" value="AcylCoA_DH/oxidase_NM_dom_sf"/>
</dbReference>
<keyword evidence="1" id="KW-0560">Oxidoreductase</keyword>
<dbReference type="InterPro" id="IPR036250">
    <property type="entry name" value="AcylCo_DH-like_C"/>
</dbReference>
<dbReference type="SUPFAM" id="SSF56645">
    <property type="entry name" value="Acyl-CoA dehydrogenase NM domain-like"/>
    <property type="match status" value="1"/>
</dbReference>
<dbReference type="PIRSF" id="PIRSF016578">
    <property type="entry name" value="HsaA"/>
    <property type="match status" value="1"/>
</dbReference>
<organism evidence="3 4">
    <name type="scientific">Saccharopolyspora hordei</name>
    <dbReference type="NCBI Taxonomy" id="1838"/>
    <lineage>
        <taxon>Bacteria</taxon>
        <taxon>Bacillati</taxon>
        <taxon>Actinomycetota</taxon>
        <taxon>Actinomycetes</taxon>
        <taxon>Pseudonocardiales</taxon>
        <taxon>Pseudonocardiaceae</taxon>
        <taxon>Saccharopolyspora</taxon>
    </lineage>
</organism>
<dbReference type="InterPro" id="IPR037069">
    <property type="entry name" value="AcylCoA_DH/ox_N_sf"/>
</dbReference>
<reference evidence="3 4" key="1">
    <citation type="submission" date="2020-07" db="EMBL/GenBank/DDBJ databases">
        <title>Sequencing the genomes of 1000 actinobacteria strains.</title>
        <authorList>
            <person name="Klenk H.-P."/>
        </authorList>
    </citation>
    <scope>NUCLEOTIDE SEQUENCE [LARGE SCALE GENOMIC DNA]</scope>
    <source>
        <strain evidence="3 4">DSM 44065</strain>
    </source>
</reference>
<dbReference type="InterPro" id="IPR013107">
    <property type="entry name" value="Acyl-CoA_DH_C"/>
</dbReference>
<dbReference type="Gene3D" id="1.20.140.10">
    <property type="entry name" value="Butyryl-CoA Dehydrogenase, subunit A, domain 3"/>
    <property type="match status" value="1"/>
</dbReference>
<dbReference type="GO" id="GO:0033539">
    <property type="term" value="P:fatty acid beta-oxidation using acyl-CoA dehydrogenase"/>
    <property type="evidence" value="ECO:0007669"/>
    <property type="project" value="TreeGrafter"/>
</dbReference>
<dbReference type="SUPFAM" id="SSF47203">
    <property type="entry name" value="Acyl-CoA dehydrogenase C-terminal domain-like"/>
    <property type="match status" value="1"/>
</dbReference>
<dbReference type="GO" id="GO:0050660">
    <property type="term" value="F:flavin adenine dinucleotide binding"/>
    <property type="evidence" value="ECO:0007669"/>
    <property type="project" value="InterPro"/>
</dbReference>
<gene>
    <name evidence="3" type="ORF">HNR68_002263</name>
</gene>
<dbReference type="PANTHER" id="PTHR48083">
    <property type="entry name" value="MEDIUM-CHAIN SPECIFIC ACYL-COA DEHYDROGENASE, MITOCHONDRIAL-RELATED"/>
    <property type="match status" value="1"/>
</dbReference>
<dbReference type="EMBL" id="JACCFJ010000001">
    <property type="protein sequence ID" value="NYI83633.1"/>
    <property type="molecule type" value="Genomic_DNA"/>
</dbReference>
<dbReference type="Gene3D" id="2.40.110.10">
    <property type="entry name" value="Butyryl-CoA Dehydrogenase, subunit A, domain 2"/>
    <property type="match status" value="1"/>
</dbReference>
<protein>
    <submittedName>
        <fullName evidence="3">Alkylation response protein AidB-like acyl-CoA dehydrogenase</fullName>
    </submittedName>
</protein>
<proteinExistence type="predicted"/>
<evidence type="ECO:0000256" key="1">
    <source>
        <dbReference type="ARBA" id="ARBA00023002"/>
    </source>
</evidence>
<dbReference type="InterPro" id="IPR046373">
    <property type="entry name" value="Acyl-CoA_Oxase/DH_mid-dom_sf"/>
</dbReference>
<dbReference type="AlphaFoldDB" id="A0A853AMX2"/>
<name>A0A853AMX2_9PSEU</name>
<dbReference type="Pfam" id="PF08028">
    <property type="entry name" value="Acyl-CoA_dh_2"/>
    <property type="match status" value="1"/>
</dbReference>
<evidence type="ECO:0000313" key="4">
    <source>
        <dbReference type="Proteomes" id="UP000587002"/>
    </source>
</evidence>